<accession>A0A2I9DX70</accession>
<proteinExistence type="predicted"/>
<reference evidence="3" key="1">
    <citation type="submission" date="2018-01" db="EMBL/GenBank/DDBJ databases">
        <title>Draft Genome Sequence of the Radioresistant Bacterium Deinococcus aerius TR0125, Isolated from the Higher Atmosphere above Japan.</title>
        <authorList>
            <person name="Satoh K."/>
            <person name="Arai H."/>
            <person name="Sanzen T."/>
            <person name="Kawaguchi Y."/>
            <person name="Hayashi H."/>
            <person name="Yokobori S."/>
            <person name="Yamagishi A."/>
            <person name="Oono Y."/>
            <person name="Narumi I."/>
        </authorList>
    </citation>
    <scope>NUCLEOTIDE SEQUENCE [LARGE SCALE GENOMIC DNA]</scope>
    <source>
        <strain evidence="3">TR0125</strain>
    </source>
</reference>
<keyword evidence="3" id="KW-1185">Reference proteome</keyword>
<dbReference type="OrthoDB" id="68623at2"/>
<evidence type="ECO:0000313" key="3">
    <source>
        <dbReference type="Proteomes" id="UP000236569"/>
    </source>
</evidence>
<dbReference type="Proteomes" id="UP000236569">
    <property type="component" value="Unassembled WGS sequence"/>
</dbReference>
<dbReference type="EMBL" id="BFAG01000016">
    <property type="protein sequence ID" value="GBF07717.1"/>
    <property type="molecule type" value="Genomic_DNA"/>
</dbReference>
<feature type="signal peptide" evidence="1">
    <location>
        <begin position="1"/>
        <end position="22"/>
    </location>
</feature>
<name>A0A2I9DX70_9DEIO</name>
<keyword evidence="1" id="KW-0732">Signal</keyword>
<comment type="caution">
    <text evidence="2">The sequence shown here is derived from an EMBL/GenBank/DDBJ whole genome shotgun (WGS) entry which is preliminary data.</text>
</comment>
<dbReference type="RefSeq" id="WP_103131013.1">
    <property type="nucleotide sequence ID" value="NZ_BFAG01000016.1"/>
</dbReference>
<dbReference type="AlphaFoldDB" id="A0A2I9DX70"/>
<organism evidence="2 3">
    <name type="scientific">Deinococcus aerius</name>
    <dbReference type="NCBI Taxonomy" id="200253"/>
    <lineage>
        <taxon>Bacteria</taxon>
        <taxon>Thermotogati</taxon>
        <taxon>Deinococcota</taxon>
        <taxon>Deinococci</taxon>
        <taxon>Deinococcales</taxon>
        <taxon>Deinococcaceae</taxon>
        <taxon>Deinococcus</taxon>
    </lineage>
</organism>
<evidence type="ECO:0000313" key="2">
    <source>
        <dbReference type="EMBL" id="GBF07717.1"/>
    </source>
</evidence>
<feature type="chain" id="PRO_5014384917" evidence="1">
    <location>
        <begin position="23"/>
        <end position="128"/>
    </location>
</feature>
<evidence type="ECO:0000256" key="1">
    <source>
        <dbReference type="SAM" id="SignalP"/>
    </source>
</evidence>
<gene>
    <name evidence="2" type="ORF">DAERI_160095</name>
</gene>
<protein>
    <submittedName>
        <fullName evidence="2">Uncharacterized protein</fullName>
    </submittedName>
</protein>
<sequence>MKRLLTLALLALVSPGSAQTWAGNLGPYEVKATNICNALRVYSPEKATFYRPYRLNLPAFLVKDIVQTAINQNGFQAPLGSDQTYVDFGDAGDGQGFLKKTYYSGDRFITAYLDPVDRYVTEVCLIGN</sequence>